<name>A0A939NE84_PRORE</name>
<sequence>MVQDWQHRQPTVCGEFALDITQNMPENVQINMDWQNVSWKNGRSCLQLITFQVF</sequence>
<evidence type="ECO:0000313" key="1">
    <source>
        <dbReference type="EMBL" id="MBO1915990.1"/>
    </source>
</evidence>
<protein>
    <submittedName>
        <fullName evidence="1">Uncharacterized protein</fullName>
    </submittedName>
</protein>
<evidence type="ECO:0000313" key="2">
    <source>
        <dbReference type="Proteomes" id="UP000664477"/>
    </source>
</evidence>
<accession>A0A939NE84</accession>
<dbReference type="Proteomes" id="UP000664477">
    <property type="component" value="Unassembled WGS sequence"/>
</dbReference>
<dbReference type="AlphaFoldDB" id="A0A939NE84"/>
<dbReference type="EMBL" id="JAGETQ010000017">
    <property type="protein sequence ID" value="MBO1915990.1"/>
    <property type="molecule type" value="Genomic_DNA"/>
</dbReference>
<comment type="caution">
    <text evidence="1">The sequence shown here is derived from an EMBL/GenBank/DDBJ whole genome shotgun (WGS) entry which is preliminary data.</text>
</comment>
<gene>
    <name evidence="1" type="ORF">J4727_05250</name>
</gene>
<reference evidence="1" key="1">
    <citation type="submission" date="2021-03" db="EMBL/GenBank/DDBJ databases">
        <title>Molecular epidemiology and mechanisms of colistin and carbapenem resistance in Enterobacteriaceae from clinical isolates, the environment and porcine samples in Pretoria, South Africa.</title>
        <authorList>
            <person name="Bogoshi D."/>
            <person name="Mbelle N.M."/>
            <person name="Naidoo V."/>
            <person name="Osei Sekyere J."/>
        </authorList>
    </citation>
    <scope>NUCLEOTIDE SEQUENCE</scope>
    <source>
        <strain evidence="1">C052</strain>
    </source>
</reference>
<proteinExistence type="predicted"/>
<organism evidence="1 2">
    <name type="scientific">Providencia rettgeri</name>
    <dbReference type="NCBI Taxonomy" id="587"/>
    <lineage>
        <taxon>Bacteria</taxon>
        <taxon>Pseudomonadati</taxon>
        <taxon>Pseudomonadota</taxon>
        <taxon>Gammaproteobacteria</taxon>
        <taxon>Enterobacterales</taxon>
        <taxon>Morganellaceae</taxon>
        <taxon>Providencia</taxon>
    </lineage>
</organism>